<keyword evidence="2 6" id="KW-0812">Transmembrane</keyword>
<protein>
    <recommendedName>
        <fullName evidence="7">O-antigen ligase-related domain-containing protein</fullName>
    </recommendedName>
</protein>
<dbReference type="Pfam" id="PF04932">
    <property type="entry name" value="Wzy_C"/>
    <property type="match status" value="1"/>
</dbReference>
<proteinExistence type="predicted"/>
<feature type="transmembrane region" description="Helical" evidence="6">
    <location>
        <begin position="74"/>
        <end position="93"/>
    </location>
</feature>
<feature type="transmembrane region" description="Helical" evidence="6">
    <location>
        <begin position="184"/>
        <end position="203"/>
    </location>
</feature>
<evidence type="ECO:0000259" key="7">
    <source>
        <dbReference type="Pfam" id="PF04932"/>
    </source>
</evidence>
<feature type="transmembrane region" description="Helical" evidence="6">
    <location>
        <begin position="428"/>
        <end position="449"/>
    </location>
</feature>
<keyword evidence="3 6" id="KW-1133">Transmembrane helix</keyword>
<organism evidence="8 9">
    <name type="scientific">Ornatilinea apprima</name>
    <dbReference type="NCBI Taxonomy" id="1134406"/>
    <lineage>
        <taxon>Bacteria</taxon>
        <taxon>Bacillati</taxon>
        <taxon>Chloroflexota</taxon>
        <taxon>Anaerolineae</taxon>
        <taxon>Anaerolineales</taxon>
        <taxon>Anaerolineaceae</taxon>
        <taxon>Ornatilinea</taxon>
    </lineage>
</organism>
<feature type="transmembrane region" description="Helical" evidence="6">
    <location>
        <begin position="210"/>
        <end position="227"/>
    </location>
</feature>
<dbReference type="PANTHER" id="PTHR37422:SF13">
    <property type="entry name" value="LIPOPOLYSACCHARIDE BIOSYNTHESIS PROTEIN PA4999-RELATED"/>
    <property type="match status" value="1"/>
</dbReference>
<comment type="subcellular location">
    <subcellularLocation>
        <location evidence="1">Membrane</location>
        <topology evidence="1">Multi-pass membrane protein</topology>
    </subcellularLocation>
</comment>
<feature type="transmembrane region" description="Helical" evidence="6">
    <location>
        <begin position="233"/>
        <end position="251"/>
    </location>
</feature>
<feature type="transmembrane region" description="Helical" evidence="6">
    <location>
        <begin position="347"/>
        <end position="367"/>
    </location>
</feature>
<dbReference type="EMBL" id="LGCL01000002">
    <property type="protein sequence ID" value="KPL81042.1"/>
    <property type="molecule type" value="Genomic_DNA"/>
</dbReference>
<keyword evidence="9" id="KW-1185">Reference proteome</keyword>
<feature type="transmembrane region" description="Helical" evidence="6">
    <location>
        <begin position="99"/>
        <end position="120"/>
    </location>
</feature>
<feature type="domain" description="O-antigen ligase-related" evidence="7">
    <location>
        <begin position="217"/>
        <end position="354"/>
    </location>
</feature>
<feature type="transmembrane region" description="Helical" evidence="6">
    <location>
        <begin position="49"/>
        <end position="67"/>
    </location>
</feature>
<gene>
    <name evidence="8" type="ORF">ADN00_00435</name>
</gene>
<accession>A0A0N8GPJ1</accession>
<keyword evidence="5" id="KW-0802">TPR repeat</keyword>
<evidence type="ECO:0000256" key="6">
    <source>
        <dbReference type="SAM" id="Phobius"/>
    </source>
</evidence>
<reference evidence="8 9" key="1">
    <citation type="submission" date="2015-07" db="EMBL/GenBank/DDBJ databases">
        <title>Genome sequence of Ornatilinea apprima DSM 23815.</title>
        <authorList>
            <person name="Hemp J."/>
            <person name="Ward L.M."/>
            <person name="Pace L.A."/>
            <person name="Fischer W.W."/>
        </authorList>
    </citation>
    <scope>NUCLEOTIDE SEQUENCE [LARGE SCALE GENOMIC DNA]</scope>
    <source>
        <strain evidence="8 9">P3M-1</strain>
    </source>
</reference>
<dbReference type="PANTHER" id="PTHR37422">
    <property type="entry name" value="TEICHURONIC ACID BIOSYNTHESIS PROTEIN TUAE"/>
    <property type="match status" value="1"/>
</dbReference>
<dbReference type="PROSITE" id="PS50005">
    <property type="entry name" value="TPR"/>
    <property type="match status" value="1"/>
</dbReference>
<feature type="transmembrane region" description="Helical" evidence="6">
    <location>
        <begin position="258"/>
        <end position="277"/>
    </location>
</feature>
<dbReference type="InterPro" id="IPR011990">
    <property type="entry name" value="TPR-like_helical_dom_sf"/>
</dbReference>
<dbReference type="InterPro" id="IPR019734">
    <property type="entry name" value="TPR_rpt"/>
</dbReference>
<dbReference type="Proteomes" id="UP000050417">
    <property type="component" value="Unassembled WGS sequence"/>
</dbReference>
<sequence length="598" mass="66773">MIELEAQNRGGLMNKFLATFNLQNVYSLSGLAILAAAGVVWGMGIGTPITLILLSVLGIIVVLFTAYQQIDFKAVILLIGVVSVLIIGIRGTADSYNHAFGVSKLWGLGLAGLIGLALLLQPKDNHVFVRDLLLISAVVAAVVILLTYDWQRFPTDYNFVNRIGLTINRLFPIAKSAYRIDDTLGGICVTVMPAFYTEFVTRLERKQKRLTFLFLMAIFFLLFTVLLTGTRSLWIGIVVGAGAYGIGHFLFHEDKRASAYIVGVSSLLPLISMLWLADPGGKISQFLSRLDYRFELISNSGWLIPDFWLFGGGAGSYPGLFSRYILNESHFFIAHSHNLLANISIELGIISTSIIIFLLTLPILIFLSNYKQINFSRFSAENAGVFATFVFILLLDDPFWGGGSIPYLFVPLAFLLKDHLGQSRVNLLRTTITAIIAFVVIFFFNLSLFNRGISIPAYHAHKAYANLELAGFPNNITGFYNPLEKDDAIISSYAAMNQESESPSIDYRLGLHFLREKEFDRAADYLEKAYKNTPSHPGYRENYAFSLVWKDELEAAVEPGKNTNKFDEKLSAFVTWWAEIGEFRLSKRALDMIDLMAQ</sequence>
<evidence type="ECO:0000256" key="3">
    <source>
        <dbReference type="ARBA" id="ARBA00022989"/>
    </source>
</evidence>
<evidence type="ECO:0000256" key="1">
    <source>
        <dbReference type="ARBA" id="ARBA00004141"/>
    </source>
</evidence>
<feature type="repeat" description="TPR" evidence="5">
    <location>
        <begin position="503"/>
        <end position="536"/>
    </location>
</feature>
<dbReference type="Gene3D" id="1.25.40.10">
    <property type="entry name" value="Tetratricopeptide repeat domain"/>
    <property type="match status" value="1"/>
</dbReference>
<name>A0A0N8GPJ1_9CHLR</name>
<feature type="transmembrane region" description="Helical" evidence="6">
    <location>
        <begin position="25"/>
        <end position="43"/>
    </location>
</feature>
<dbReference type="SUPFAM" id="SSF48452">
    <property type="entry name" value="TPR-like"/>
    <property type="match status" value="1"/>
</dbReference>
<keyword evidence="4 6" id="KW-0472">Membrane</keyword>
<evidence type="ECO:0000256" key="4">
    <source>
        <dbReference type="ARBA" id="ARBA00023136"/>
    </source>
</evidence>
<comment type="caution">
    <text evidence="8">The sequence shown here is derived from an EMBL/GenBank/DDBJ whole genome shotgun (WGS) entry which is preliminary data.</text>
</comment>
<dbReference type="InterPro" id="IPR007016">
    <property type="entry name" value="O-antigen_ligase-rel_domated"/>
</dbReference>
<dbReference type="GO" id="GO:0016020">
    <property type="term" value="C:membrane"/>
    <property type="evidence" value="ECO:0007669"/>
    <property type="project" value="UniProtKB-SubCell"/>
</dbReference>
<evidence type="ECO:0000256" key="5">
    <source>
        <dbReference type="PROSITE-ProRule" id="PRU00339"/>
    </source>
</evidence>
<dbReference type="InterPro" id="IPR051533">
    <property type="entry name" value="WaaL-like"/>
</dbReference>
<evidence type="ECO:0000313" key="9">
    <source>
        <dbReference type="Proteomes" id="UP000050417"/>
    </source>
</evidence>
<evidence type="ECO:0000313" key="8">
    <source>
        <dbReference type="EMBL" id="KPL81042.1"/>
    </source>
</evidence>
<feature type="transmembrane region" description="Helical" evidence="6">
    <location>
        <begin position="132"/>
        <end position="150"/>
    </location>
</feature>
<dbReference type="AlphaFoldDB" id="A0A0N8GPJ1"/>
<evidence type="ECO:0000256" key="2">
    <source>
        <dbReference type="ARBA" id="ARBA00022692"/>
    </source>
</evidence>